<sequence length="471" mass="51439">MPKGDGLGFVSKDYADLFRELHGEFANKDPVQLKPPCRVQRATTEELSVRHFPFGVLRVKLRMCGDNVAIEEVAKGEYMKWSVAEALSQSFKKLLKIVVPSTGIFTCTDEIEVLSVQRPSLGDSLWQFCEFRFDYKVAVEEADSKQLVSGVFANMVDFEAIFCQQLETRFRDVYLLTVLGLVNKRFALMHGGEILDAISLYKAAETNAVETIVALAGSTNATAVLKGDRFPCGLLNEDETFSMVSLQRTPLLAAAEAGHAEATLRLLEAKADVNYQDTSGFHALYLAAGASNAQEVVQLLLEHGADLQLANRSGYTALHNACGCGQGDNIRVLLEARADLNRKSRSGAAPVHVAAISDRPSSLEALVQFKANLDMPAIGGNTAVHEGVMQNNPGIIQKLFELKADINIESGPDNQFATPLRMALDRKKKKAAKLLKELGAVEQVPGGNGIEIPDAAKTSTSEFRLRRRTLR</sequence>
<dbReference type="Pfam" id="PF12796">
    <property type="entry name" value="Ank_2"/>
    <property type="match status" value="1"/>
</dbReference>
<protein>
    <submittedName>
        <fullName evidence="5">Hace1 protein</fullName>
    </submittedName>
</protein>
<dbReference type="Gene3D" id="1.25.40.20">
    <property type="entry name" value="Ankyrin repeat-containing domain"/>
    <property type="match status" value="2"/>
</dbReference>
<evidence type="ECO:0000256" key="1">
    <source>
        <dbReference type="ARBA" id="ARBA00022737"/>
    </source>
</evidence>
<evidence type="ECO:0000313" key="5">
    <source>
        <dbReference type="EMBL" id="CAE7227681.1"/>
    </source>
</evidence>
<evidence type="ECO:0000256" key="4">
    <source>
        <dbReference type="SAM" id="MobiDB-lite"/>
    </source>
</evidence>
<keyword evidence="6" id="KW-1185">Reference proteome</keyword>
<name>A0A812KHP1_9DINO</name>
<gene>
    <name evidence="5" type="primary">hace1</name>
    <name evidence="5" type="ORF">SNAT2548_LOCUS8994</name>
</gene>
<evidence type="ECO:0000256" key="2">
    <source>
        <dbReference type="ARBA" id="ARBA00023043"/>
    </source>
</evidence>
<dbReference type="PROSITE" id="PS50297">
    <property type="entry name" value="ANK_REP_REGION"/>
    <property type="match status" value="3"/>
</dbReference>
<dbReference type="AlphaFoldDB" id="A0A812KHP1"/>
<dbReference type="PANTHER" id="PTHR24198:SF165">
    <property type="entry name" value="ANKYRIN REPEAT-CONTAINING PROTEIN-RELATED"/>
    <property type="match status" value="1"/>
</dbReference>
<dbReference type="Pfam" id="PF13637">
    <property type="entry name" value="Ank_4"/>
    <property type="match status" value="1"/>
</dbReference>
<dbReference type="EMBL" id="CAJNDS010000680">
    <property type="protein sequence ID" value="CAE7227681.1"/>
    <property type="molecule type" value="Genomic_DNA"/>
</dbReference>
<dbReference type="InterPro" id="IPR002110">
    <property type="entry name" value="Ankyrin_rpt"/>
</dbReference>
<organism evidence="5 6">
    <name type="scientific">Symbiodinium natans</name>
    <dbReference type="NCBI Taxonomy" id="878477"/>
    <lineage>
        <taxon>Eukaryota</taxon>
        <taxon>Sar</taxon>
        <taxon>Alveolata</taxon>
        <taxon>Dinophyceae</taxon>
        <taxon>Suessiales</taxon>
        <taxon>Symbiodiniaceae</taxon>
        <taxon>Symbiodinium</taxon>
    </lineage>
</organism>
<dbReference type="PROSITE" id="PS50088">
    <property type="entry name" value="ANK_REPEAT"/>
    <property type="match status" value="4"/>
</dbReference>
<feature type="repeat" description="ANK" evidence="3">
    <location>
        <begin position="246"/>
        <end position="278"/>
    </location>
</feature>
<dbReference type="InterPro" id="IPR036770">
    <property type="entry name" value="Ankyrin_rpt-contain_sf"/>
</dbReference>
<feature type="repeat" description="ANK" evidence="3">
    <location>
        <begin position="279"/>
        <end position="312"/>
    </location>
</feature>
<dbReference type="PANTHER" id="PTHR24198">
    <property type="entry name" value="ANKYRIN REPEAT AND PROTEIN KINASE DOMAIN-CONTAINING PROTEIN"/>
    <property type="match status" value="1"/>
</dbReference>
<feature type="region of interest" description="Disordered" evidence="4">
    <location>
        <begin position="446"/>
        <end position="471"/>
    </location>
</feature>
<reference evidence="5" key="1">
    <citation type="submission" date="2021-02" db="EMBL/GenBank/DDBJ databases">
        <authorList>
            <person name="Dougan E. K."/>
            <person name="Rhodes N."/>
            <person name="Thang M."/>
            <person name="Chan C."/>
        </authorList>
    </citation>
    <scope>NUCLEOTIDE SEQUENCE</scope>
</reference>
<dbReference type="SMART" id="SM00248">
    <property type="entry name" value="ANK"/>
    <property type="match status" value="5"/>
</dbReference>
<keyword evidence="2 3" id="KW-0040">ANK repeat</keyword>
<comment type="caution">
    <text evidence="5">The sequence shown here is derived from an EMBL/GenBank/DDBJ whole genome shotgun (WGS) entry which is preliminary data.</text>
</comment>
<dbReference type="PRINTS" id="PR01415">
    <property type="entry name" value="ANKYRIN"/>
</dbReference>
<feature type="repeat" description="ANK" evidence="3">
    <location>
        <begin position="379"/>
        <end position="411"/>
    </location>
</feature>
<keyword evidence="1" id="KW-0677">Repeat</keyword>
<proteinExistence type="predicted"/>
<accession>A0A812KHP1</accession>
<feature type="repeat" description="ANK" evidence="3">
    <location>
        <begin position="313"/>
        <end position="345"/>
    </location>
</feature>
<evidence type="ECO:0000256" key="3">
    <source>
        <dbReference type="PROSITE-ProRule" id="PRU00023"/>
    </source>
</evidence>
<evidence type="ECO:0000313" key="6">
    <source>
        <dbReference type="Proteomes" id="UP000604046"/>
    </source>
</evidence>
<dbReference type="SUPFAM" id="SSF48403">
    <property type="entry name" value="Ankyrin repeat"/>
    <property type="match status" value="1"/>
</dbReference>
<dbReference type="Proteomes" id="UP000604046">
    <property type="component" value="Unassembled WGS sequence"/>
</dbReference>
<dbReference type="OrthoDB" id="21416at2759"/>